<dbReference type="Proteomes" id="UP001202961">
    <property type="component" value="Unassembled WGS sequence"/>
</dbReference>
<evidence type="ECO:0000256" key="3">
    <source>
        <dbReference type="ARBA" id="ARBA00022692"/>
    </source>
</evidence>
<feature type="domain" description="SSD" evidence="7">
    <location>
        <begin position="262"/>
        <end position="371"/>
    </location>
</feature>
<comment type="subcellular location">
    <subcellularLocation>
        <location evidence="1">Cell membrane</location>
        <topology evidence="1">Multi-pass membrane protein</topology>
    </subcellularLocation>
</comment>
<name>A0ABT0U3R5_9BACT</name>
<keyword evidence="4 6" id="KW-1133">Transmembrane helix</keyword>
<feature type="transmembrane region" description="Helical" evidence="6">
    <location>
        <begin position="401"/>
        <end position="422"/>
    </location>
</feature>
<evidence type="ECO:0000256" key="5">
    <source>
        <dbReference type="ARBA" id="ARBA00023136"/>
    </source>
</evidence>
<dbReference type="PANTHER" id="PTHR33406:SF12">
    <property type="entry name" value="BLR2997 PROTEIN"/>
    <property type="match status" value="1"/>
</dbReference>
<dbReference type="InterPro" id="IPR004869">
    <property type="entry name" value="MMPL_dom"/>
</dbReference>
<dbReference type="PROSITE" id="PS50156">
    <property type="entry name" value="SSD"/>
    <property type="match status" value="2"/>
</dbReference>
<feature type="transmembrane region" description="Helical" evidence="6">
    <location>
        <begin position="698"/>
        <end position="718"/>
    </location>
</feature>
<feature type="transmembrane region" description="Helical" evidence="6">
    <location>
        <begin position="20"/>
        <end position="41"/>
    </location>
</feature>
<feature type="domain" description="SSD" evidence="7">
    <location>
        <begin position="625"/>
        <end position="752"/>
    </location>
</feature>
<dbReference type="EMBL" id="JAMQBK010000032">
    <property type="protein sequence ID" value="MCM2371555.1"/>
    <property type="molecule type" value="Genomic_DNA"/>
</dbReference>
<feature type="transmembrane region" description="Helical" evidence="6">
    <location>
        <begin position="653"/>
        <end position="677"/>
    </location>
</feature>
<feature type="transmembrane region" description="Helical" evidence="6">
    <location>
        <begin position="222"/>
        <end position="239"/>
    </location>
</feature>
<evidence type="ECO:0000256" key="6">
    <source>
        <dbReference type="SAM" id="Phobius"/>
    </source>
</evidence>
<feature type="transmembrane region" description="Helical" evidence="6">
    <location>
        <begin position="246"/>
        <end position="265"/>
    </location>
</feature>
<evidence type="ECO:0000259" key="7">
    <source>
        <dbReference type="PROSITE" id="PS50156"/>
    </source>
</evidence>
<evidence type="ECO:0000313" key="8">
    <source>
        <dbReference type="EMBL" id="MCM2371555.1"/>
    </source>
</evidence>
<dbReference type="Pfam" id="PF03176">
    <property type="entry name" value="MMPL"/>
    <property type="match status" value="2"/>
</dbReference>
<organism evidence="8 9">
    <name type="scientific">Aporhodopirellula aestuarii</name>
    <dbReference type="NCBI Taxonomy" id="2950107"/>
    <lineage>
        <taxon>Bacteria</taxon>
        <taxon>Pseudomonadati</taxon>
        <taxon>Planctomycetota</taxon>
        <taxon>Planctomycetia</taxon>
        <taxon>Pirellulales</taxon>
        <taxon>Pirellulaceae</taxon>
        <taxon>Aporhodopirellula</taxon>
    </lineage>
</organism>
<evidence type="ECO:0000256" key="4">
    <source>
        <dbReference type="ARBA" id="ARBA00022989"/>
    </source>
</evidence>
<feature type="transmembrane region" description="Helical" evidence="6">
    <location>
        <begin position="318"/>
        <end position="337"/>
    </location>
</feature>
<feature type="transmembrane region" description="Helical" evidence="6">
    <location>
        <begin position="627"/>
        <end position="647"/>
    </location>
</feature>
<keyword evidence="3 6" id="KW-0812">Transmembrane</keyword>
<gene>
    <name evidence="8" type="ORF">NB063_13165</name>
</gene>
<dbReference type="Gene3D" id="1.20.1640.10">
    <property type="entry name" value="Multidrug efflux transporter AcrB transmembrane domain"/>
    <property type="match status" value="2"/>
</dbReference>
<dbReference type="RefSeq" id="WP_250929193.1">
    <property type="nucleotide sequence ID" value="NZ_JAMQBK010000032.1"/>
</dbReference>
<feature type="transmembrane region" description="Helical" evidence="6">
    <location>
        <begin position="601"/>
        <end position="620"/>
    </location>
</feature>
<keyword evidence="5 6" id="KW-0472">Membrane</keyword>
<dbReference type="InterPro" id="IPR050545">
    <property type="entry name" value="Mycobact_MmpL"/>
</dbReference>
<dbReference type="SUPFAM" id="SSF82866">
    <property type="entry name" value="Multidrug efflux transporter AcrB transmembrane domain"/>
    <property type="match status" value="2"/>
</dbReference>
<comment type="caution">
    <text evidence="8">The sequence shown here is derived from an EMBL/GenBank/DDBJ whole genome shotgun (WGS) entry which is preliminary data.</text>
</comment>
<accession>A0ABT0U3R5</accession>
<sequence>MFSESVITKCVDFVLRRKTVWLLSIAVVSGCLLFSLPQLVIDGSIERIMLKDGPENVFHEHAKELFGTDEVISIVINSDDTVWEPGKLRQLEQLSETLAELEGVVDVFGLTNYRLVDSQYGMLTTSSISQRLAEGASVDELRTLADSDPAVRNNLVSEDGLNAAINLRLQPQAEARLGMQRELVQQVRDTLQQISGSERFHLAGWPVIKADLTNYMERDLRVLLPVMAVVISVLLMLSFRRIAGVVLPLAAIGTAQIWTIGGMVVTGHAMTIVTNSLPIIIIAIGTTYCIFVASAIFQGIDAGKDRPTAIRLALQKTGLSVVLSGFTTMVGFAALKMNHLEVIDEFGTIAVWGVMVSILMALVFMPCLALFVPIRPRTPSANPRVASWDRFLDRVLANRRIIWAGTILVVVVSGFAIMRIRVDTAPVGWFPRTSETRLAVDYANQHMAGITPYNILLESDKAGTFQDPEMLTRIAGLQRWLESQADVDTTYSIADVNKVLFRALGGDASWYRIPDDRAGVAQVMMLARSENIEGLDTLITDDGRAANILARSSLLGSEAGVEFAQRVDEYLAQHFSDLKIKKITGNAHLTYLTNIQFTSGLASSLAVGMGAICLVMMLLFRSVKLGLLAMIPNMIPVAVNYAMLGLVDISLNAATSITGCIAIGIAVDDTIHFMVTYRKKLTELNDVQAAIHATLNAVGRPMMTTSVILCCGFSVLMLSNFLPVISLGLLVAVTMVVCLLCDLVFLPVLLTAKMPVLSLPRSRRVASVVAKLAFGRSTV</sequence>
<keyword evidence="9" id="KW-1185">Reference proteome</keyword>
<keyword evidence="2" id="KW-1003">Cell membrane</keyword>
<protein>
    <submittedName>
        <fullName evidence="8">MMPL family transporter</fullName>
    </submittedName>
</protein>
<reference evidence="8 9" key="1">
    <citation type="journal article" date="2022" name="Syst. Appl. Microbiol.">
        <title>Rhodopirellula aestuarii sp. nov., a novel member of the genus Rhodopirellula isolated from brackish sediments collected in the Tagus River estuary, Portugal.</title>
        <authorList>
            <person name="Vitorino I.R."/>
            <person name="Klimek D."/>
            <person name="Calusinska M."/>
            <person name="Lobo-da-Cunha A."/>
            <person name="Vasconcelos V."/>
            <person name="Lage O.M."/>
        </authorList>
    </citation>
    <scope>NUCLEOTIDE SEQUENCE [LARGE SCALE GENOMIC DNA]</scope>
    <source>
        <strain evidence="8 9">ICT_H3.1</strain>
    </source>
</reference>
<evidence type="ECO:0000313" key="9">
    <source>
        <dbReference type="Proteomes" id="UP001202961"/>
    </source>
</evidence>
<evidence type="ECO:0000256" key="2">
    <source>
        <dbReference type="ARBA" id="ARBA00022475"/>
    </source>
</evidence>
<evidence type="ECO:0000256" key="1">
    <source>
        <dbReference type="ARBA" id="ARBA00004651"/>
    </source>
</evidence>
<feature type="transmembrane region" description="Helical" evidence="6">
    <location>
        <begin position="277"/>
        <end position="297"/>
    </location>
</feature>
<feature type="transmembrane region" description="Helical" evidence="6">
    <location>
        <begin position="724"/>
        <end position="752"/>
    </location>
</feature>
<proteinExistence type="predicted"/>
<dbReference type="InterPro" id="IPR000731">
    <property type="entry name" value="SSD"/>
</dbReference>
<dbReference type="PANTHER" id="PTHR33406">
    <property type="entry name" value="MEMBRANE PROTEIN MJ1562-RELATED"/>
    <property type="match status" value="1"/>
</dbReference>
<feature type="transmembrane region" description="Helical" evidence="6">
    <location>
        <begin position="349"/>
        <end position="374"/>
    </location>
</feature>